<dbReference type="PROSITE" id="PS00463">
    <property type="entry name" value="ZN2_CY6_FUNGAL_1"/>
    <property type="match status" value="1"/>
</dbReference>
<evidence type="ECO:0000256" key="5">
    <source>
        <dbReference type="ARBA" id="ARBA00023125"/>
    </source>
</evidence>
<dbReference type="Proteomes" id="UP000078544">
    <property type="component" value="Unassembled WGS sequence"/>
</dbReference>
<dbReference type="SMART" id="SM00066">
    <property type="entry name" value="GAL4"/>
    <property type="match status" value="1"/>
</dbReference>
<dbReference type="PANTHER" id="PTHR47782:SF12">
    <property type="entry name" value="ZN(II)2CYS6 TRANSCRIPTION FACTOR (EUROFUNG)"/>
    <property type="match status" value="1"/>
</dbReference>
<keyword evidence="5" id="KW-0238">DNA-binding</keyword>
<evidence type="ECO:0000256" key="6">
    <source>
        <dbReference type="ARBA" id="ARBA00023163"/>
    </source>
</evidence>
<feature type="domain" description="Zn(2)-C6 fungal-type" evidence="9">
    <location>
        <begin position="21"/>
        <end position="48"/>
    </location>
</feature>
<dbReference type="InterPro" id="IPR052202">
    <property type="entry name" value="Yeast_MetPath_Reg"/>
</dbReference>
<dbReference type="Pfam" id="PF00172">
    <property type="entry name" value="Zn_clus"/>
    <property type="match status" value="1"/>
</dbReference>
<dbReference type="Pfam" id="PF04082">
    <property type="entry name" value="Fungal_trans"/>
    <property type="match status" value="1"/>
</dbReference>
<feature type="compositionally biased region" description="Low complexity" evidence="8">
    <location>
        <begin position="148"/>
        <end position="166"/>
    </location>
</feature>
<evidence type="ECO:0000256" key="8">
    <source>
        <dbReference type="SAM" id="MobiDB-lite"/>
    </source>
</evidence>
<protein>
    <submittedName>
        <fullName evidence="10">Transcription factor</fullName>
    </submittedName>
</protein>
<dbReference type="SUPFAM" id="SSF57701">
    <property type="entry name" value="Zn2/Cys6 DNA-binding domain"/>
    <property type="match status" value="1"/>
</dbReference>
<dbReference type="SMART" id="SM00906">
    <property type="entry name" value="Fungal_trans"/>
    <property type="match status" value="1"/>
</dbReference>
<keyword evidence="3" id="KW-0862">Zinc</keyword>
<evidence type="ECO:0000256" key="7">
    <source>
        <dbReference type="ARBA" id="ARBA00023242"/>
    </source>
</evidence>
<feature type="region of interest" description="Disordered" evidence="8">
    <location>
        <begin position="148"/>
        <end position="173"/>
    </location>
</feature>
<dbReference type="InterPro" id="IPR001138">
    <property type="entry name" value="Zn2Cys6_DnaBD"/>
</dbReference>
<evidence type="ECO:0000256" key="3">
    <source>
        <dbReference type="ARBA" id="ARBA00022833"/>
    </source>
</evidence>
<evidence type="ECO:0000256" key="2">
    <source>
        <dbReference type="ARBA" id="ARBA00022723"/>
    </source>
</evidence>
<proteinExistence type="predicted"/>
<accession>A0A167ZY75</accession>
<dbReference type="GO" id="GO:0005634">
    <property type="term" value="C:nucleus"/>
    <property type="evidence" value="ECO:0007669"/>
    <property type="project" value="UniProtKB-SubCell"/>
</dbReference>
<dbReference type="STRING" id="1081109.A0A167ZY75"/>
<evidence type="ECO:0000259" key="9">
    <source>
        <dbReference type="PROSITE" id="PS50048"/>
    </source>
</evidence>
<comment type="caution">
    <text evidence="10">The sequence shown here is derived from an EMBL/GenBank/DDBJ whole genome shotgun (WGS) entry which is preliminary data.</text>
</comment>
<dbReference type="GO" id="GO:0043565">
    <property type="term" value="F:sequence-specific DNA binding"/>
    <property type="evidence" value="ECO:0007669"/>
    <property type="project" value="TreeGrafter"/>
</dbReference>
<keyword evidence="11" id="KW-1185">Reference proteome</keyword>
<dbReference type="GO" id="GO:0045944">
    <property type="term" value="P:positive regulation of transcription by RNA polymerase II"/>
    <property type="evidence" value="ECO:0007669"/>
    <property type="project" value="TreeGrafter"/>
</dbReference>
<dbReference type="CDD" id="cd00067">
    <property type="entry name" value="GAL4"/>
    <property type="match status" value="1"/>
</dbReference>
<evidence type="ECO:0000313" key="11">
    <source>
        <dbReference type="Proteomes" id="UP000078544"/>
    </source>
</evidence>
<dbReference type="GO" id="GO:0000981">
    <property type="term" value="F:DNA-binding transcription factor activity, RNA polymerase II-specific"/>
    <property type="evidence" value="ECO:0007669"/>
    <property type="project" value="InterPro"/>
</dbReference>
<name>A0A167ZY75_9HYPO</name>
<dbReference type="AlphaFoldDB" id="A0A167ZY75"/>
<dbReference type="Gene3D" id="4.10.240.10">
    <property type="entry name" value="Zn(2)-C6 fungal-type DNA-binding domain"/>
    <property type="match status" value="1"/>
</dbReference>
<feature type="region of interest" description="Disordered" evidence="8">
    <location>
        <begin position="70"/>
        <end position="133"/>
    </location>
</feature>
<dbReference type="OrthoDB" id="189997at2759"/>
<feature type="compositionally biased region" description="Low complexity" evidence="8">
    <location>
        <begin position="119"/>
        <end position="128"/>
    </location>
</feature>
<evidence type="ECO:0000313" key="10">
    <source>
        <dbReference type="EMBL" id="KZZ93237.1"/>
    </source>
</evidence>
<reference evidence="10 11" key="1">
    <citation type="journal article" date="2016" name="Genome Biol. Evol.">
        <title>Divergent and convergent evolution of fungal pathogenicity.</title>
        <authorList>
            <person name="Shang Y."/>
            <person name="Xiao G."/>
            <person name="Zheng P."/>
            <person name="Cen K."/>
            <person name="Zhan S."/>
            <person name="Wang C."/>
        </authorList>
    </citation>
    <scope>NUCLEOTIDE SEQUENCE [LARGE SCALE GENOMIC DNA]</scope>
    <source>
        <strain evidence="10 11">RCEF 2490</strain>
    </source>
</reference>
<dbReference type="CDD" id="cd12148">
    <property type="entry name" value="fungal_TF_MHR"/>
    <property type="match status" value="1"/>
</dbReference>
<dbReference type="GO" id="GO:0006351">
    <property type="term" value="P:DNA-templated transcription"/>
    <property type="evidence" value="ECO:0007669"/>
    <property type="project" value="InterPro"/>
</dbReference>
<gene>
    <name evidence="10" type="ORF">AAL_05622</name>
</gene>
<dbReference type="InterPro" id="IPR007219">
    <property type="entry name" value="XnlR_reg_dom"/>
</dbReference>
<sequence length="685" mass="76328">MDKDQSTAVDEPPQKRRRILACRRCRGRKQKCEDRRPCSNCVRFGHACLPTEPAPRPSLDSQYVKALEERVAELESQDPRQSRDHLSLGAAHVPASATTTSPSRSTRQGERYVVHRRVSSSSSSSSSSWVPHKDVAPGLEGLLEAAELSGPTRTQRSCSQQSPSRPLSFSDDSDSGPDYLIGTLLASPSVAKSGASPGSQIDVCHDGRVLCQRLITSVPPDLEQLLLTTFRARAQAQYPILHWPTFLGWLADWKASAVSDLPSRYWKGFFVHLVYSTAVLQLSVPRVGRADARILYENGIALLPHVFRQTNPIIHVQAYLLLSVNALHRSSTRRLLSLASATIRYCIPLQLHLAETEPCARDATAAARVETQLRRRCFWTAYSIDRLVMSSFELPPSIPDAMISAKLYANIDDEDLGDVAANTPPGADELADSPAYTCVSSALHVLQCRRIQSEIFGYTLRRDYRERFEGALDWRIQILSELESYKSRVRKFSDPLAKGHTSHRWLAMIYHYTLLTLYRPTKESVLGAAGDWSIQASSQACLIFRKSQMDRQIAQNWLGLLVQFQSGVTILYCCWATPPEYRTDSYDSPDVADAVRACSNILALLADRWPRAECLRDVFELLAREIPLVDRPRRPPTRRADAAPLAKRRLAAARARAHHDDDGAGEHGDDTDTTLCDAVCCDAAV</sequence>
<dbReference type="PROSITE" id="PS50048">
    <property type="entry name" value="ZN2_CY6_FUNGAL_2"/>
    <property type="match status" value="1"/>
</dbReference>
<keyword evidence="4" id="KW-0805">Transcription regulation</keyword>
<keyword evidence="6" id="KW-0804">Transcription</keyword>
<dbReference type="InterPro" id="IPR036864">
    <property type="entry name" value="Zn2-C6_fun-type_DNA-bd_sf"/>
</dbReference>
<keyword evidence="2" id="KW-0479">Metal-binding</keyword>
<keyword evidence="7" id="KW-0539">Nucleus</keyword>
<organism evidence="10 11">
    <name type="scientific">Moelleriella libera RCEF 2490</name>
    <dbReference type="NCBI Taxonomy" id="1081109"/>
    <lineage>
        <taxon>Eukaryota</taxon>
        <taxon>Fungi</taxon>
        <taxon>Dikarya</taxon>
        <taxon>Ascomycota</taxon>
        <taxon>Pezizomycotina</taxon>
        <taxon>Sordariomycetes</taxon>
        <taxon>Hypocreomycetidae</taxon>
        <taxon>Hypocreales</taxon>
        <taxon>Clavicipitaceae</taxon>
        <taxon>Moelleriella</taxon>
    </lineage>
</organism>
<comment type="subcellular location">
    <subcellularLocation>
        <location evidence="1">Nucleus</location>
    </subcellularLocation>
</comment>
<evidence type="ECO:0000256" key="4">
    <source>
        <dbReference type="ARBA" id="ARBA00023015"/>
    </source>
</evidence>
<evidence type="ECO:0000256" key="1">
    <source>
        <dbReference type="ARBA" id="ARBA00004123"/>
    </source>
</evidence>
<dbReference type="EMBL" id="AZGY01000013">
    <property type="protein sequence ID" value="KZZ93237.1"/>
    <property type="molecule type" value="Genomic_DNA"/>
</dbReference>
<dbReference type="GO" id="GO:0008270">
    <property type="term" value="F:zinc ion binding"/>
    <property type="evidence" value="ECO:0007669"/>
    <property type="project" value="InterPro"/>
</dbReference>
<dbReference type="PANTHER" id="PTHR47782">
    <property type="entry name" value="ZN(II)2CYS6 TRANSCRIPTION FACTOR (EUROFUNG)-RELATED"/>
    <property type="match status" value="1"/>
</dbReference>
<feature type="compositionally biased region" description="Basic and acidic residues" evidence="8">
    <location>
        <begin position="70"/>
        <end position="86"/>
    </location>
</feature>
<feature type="compositionally biased region" description="Low complexity" evidence="8">
    <location>
        <begin position="94"/>
        <end position="106"/>
    </location>
</feature>